<dbReference type="STRING" id="57704.SAMN04489793_3258"/>
<dbReference type="EMBL" id="FNSA01000003">
    <property type="protein sequence ID" value="SEC81512.1"/>
    <property type="molecule type" value="Genomic_DNA"/>
</dbReference>
<dbReference type="RefSeq" id="WP_068742755.1">
    <property type="nucleotide sequence ID" value="NZ_FNSA01000003.1"/>
</dbReference>
<dbReference type="OrthoDB" id="4774659at2"/>
<evidence type="ECO:0000313" key="1">
    <source>
        <dbReference type="EMBL" id="SEC81512.1"/>
    </source>
</evidence>
<sequence length="77" mass="8494">MNTWPGRGGWHTEMQGDVEWHIATVAGGHRAAGVTRNDAGEWVAQLYERDGWDVEVVGSGYPSLHEAMMAADDARNR</sequence>
<organism evidence="1 2">
    <name type="scientific">Tsukamurella tyrosinosolvens</name>
    <dbReference type="NCBI Taxonomy" id="57704"/>
    <lineage>
        <taxon>Bacteria</taxon>
        <taxon>Bacillati</taxon>
        <taxon>Actinomycetota</taxon>
        <taxon>Actinomycetes</taxon>
        <taxon>Mycobacteriales</taxon>
        <taxon>Tsukamurellaceae</taxon>
        <taxon>Tsukamurella</taxon>
    </lineage>
</organism>
<name>A0A1H4VK53_TSUTY</name>
<dbReference type="Proteomes" id="UP000182241">
    <property type="component" value="Unassembled WGS sequence"/>
</dbReference>
<accession>A0A1H4VK53</accession>
<keyword evidence="2" id="KW-1185">Reference proteome</keyword>
<proteinExistence type="predicted"/>
<dbReference type="AlphaFoldDB" id="A0A1H4VK53"/>
<reference evidence="2" key="1">
    <citation type="submission" date="2016-10" db="EMBL/GenBank/DDBJ databases">
        <authorList>
            <person name="Varghese N."/>
            <person name="Submissions S."/>
        </authorList>
    </citation>
    <scope>NUCLEOTIDE SEQUENCE [LARGE SCALE GENOMIC DNA]</scope>
    <source>
        <strain evidence="2">DSM 44234</strain>
    </source>
</reference>
<protein>
    <submittedName>
        <fullName evidence="1">Uncharacterized protein</fullName>
    </submittedName>
</protein>
<evidence type="ECO:0000313" key="2">
    <source>
        <dbReference type="Proteomes" id="UP000182241"/>
    </source>
</evidence>
<gene>
    <name evidence="1" type="ORF">SAMN04489793_3258</name>
</gene>